<keyword evidence="3" id="KW-1185">Reference proteome</keyword>
<dbReference type="Proteomes" id="UP000073492">
    <property type="component" value="Unassembled WGS sequence"/>
</dbReference>
<protein>
    <submittedName>
        <fullName evidence="2">Uncharacterized protein</fullName>
    </submittedName>
</protein>
<proteinExistence type="predicted"/>
<accession>A0A139ICR2</accession>
<feature type="signal peptide" evidence="1">
    <location>
        <begin position="1"/>
        <end position="20"/>
    </location>
</feature>
<sequence>MLIIVTIAATMLLGASSVSCDEMSPAASILAQALEDMAAYDTPSPPAIQPAPVEGPSGNCNPSQERCGLTSDTRPNCEKKEDCYAYCENLLGRKEGTLVNCAGNFDPQHPETPVEEICSCYNADGLVDIVSDVIVAIGEVTCYTWVHGLAVTEDSLQVISKIPLPQFKAMGYVGKAMRVGNKIYAEGAKMGKCPNSFCPGYKFTVIDVEKLGEELGLLDRC</sequence>
<name>A0A139ICR2_9PEZI</name>
<evidence type="ECO:0000313" key="2">
    <source>
        <dbReference type="EMBL" id="KXT12528.1"/>
    </source>
</evidence>
<organism evidence="2 3">
    <name type="scientific">Pseudocercospora musae</name>
    <dbReference type="NCBI Taxonomy" id="113226"/>
    <lineage>
        <taxon>Eukaryota</taxon>
        <taxon>Fungi</taxon>
        <taxon>Dikarya</taxon>
        <taxon>Ascomycota</taxon>
        <taxon>Pezizomycotina</taxon>
        <taxon>Dothideomycetes</taxon>
        <taxon>Dothideomycetidae</taxon>
        <taxon>Mycosphaerellales</taxon>
        <taxon>Mycosphaerellaceae</taxon>
        <taxon>Pseudocercospora</taxon>
    </lineage>
</organism>
<gene>
    <name evidence="2" type="ORF">AC579_10363</name>
</gene>
<dbReference type="AlphaFoldDB" id="A0A139ICR2"/>
<comment type="caution">
    <text evidence="2">The sequence shown here is derived from an EMBL/GenBank/DDBJ whole genome shotgun (WGS) entry which is preliminary data.</text>
</comment>
<keyword evidence="1" id="KW-0732">Signal</keyword>
<evidence type="ECO:0000313" key="3">
    <source>
        <dbReference type="Proteomes" id="UP000073492"/>
    </source>
</evidence>
<reference evidence="2 3" key="1">
    <citation type="submission" date="2015-07" db="EMBL/GenBank/DDBJ databases">
        <title>Comparative genomics of the Sigatoka disease complex on banana suggests a link between parallel evolutionary changes in Pseudocercospora fijiensis and Pseudocercospora eumusae and increased virulence on the banana host.</title>
        <authorList>
            <person name="Chang T.-C."/>
            <person name="Salvucci A."/>
            <person name="Crous P.W."/>
            <person name="Stergiopoulos I."/>
        </authorList>
    </citation>
    <scope>NUCLEOTIDE SEQUENCE [LARGE SCALE GENOMIC DNA]</scope>
    <source>
        <strain evidence="2 3">CBS 116634</strain>
    </source>
</reference>
<dbReference type="EMBL" id="LFZO01000149">
    <property type="protein sequence ID" value="KXT12528.1"/>
    <property type="molecule type" value="Genomic_DNA"/>
</dbReference>
<dbReference type="OrthoDB" id="10267104at2759"/>
<evidence type="ECO:0000256" key="1">
    <source>
        <dbReference type="SAM" id="SignalP"/>
    </source>
</evidence>
<feature type="chain" id="PRO_5007297376" evidence="1">
    <location>
        <begin position="21"/>
        <end position="221"/>
    </location>
</feature>